<evidence type="ECO:0000256" key="5">
    <source>
        <dbReference type="ARBA" id="ARBA00034808"/>
    </source>
</evidence>
<feature type="compositionally biased region" description="Low complexity" evidence="6">
    <location>
        <begin position="1669"/>
        <end position="1685"/>
    </location>
</feature>
<comment type="catalytic activity">
    <reaction evidence="4">
        <text>Couples ATP hydrolysis with the unwinding of duplex DNA by translocating in the 3'-5' direction.</text>
        <dbReference type="EC" id="5.6.2.4"/>
    </reaction>
</comment>
<dbReference type="GO" id="GO:0005737">
    <property type="term" value="C:cytoplasm"/>
    <property type="evidence" value="ECO:0007669"/>
    <property type="project" value="TreeGrafter"/>
</dbReference>
<feature type="domain" description="Helicase C-terminal" evidence="8">
    <location>
        <begin position="1198"/>
        <end position="1366"/>
    </location>
</feature>
<dbReference type="STRING" id="71717.A0A4Y7TD22"/>
<dbReference type="GO" id="GO:0000724">
    <property type="term" value="P:double-strand break repair via homologous recombination"/>
    <property type="evidence" value="ECO:0007669"/>
    <property type="project" value="TreeGrafter"/>
</dbReference>
<dbReference type="OrthoDB" id="2507344at2759"/>
<protein>
    <recommendedName>
        <fullName evidence="5">DNA 3'-5' helicase</fullName>
        <ecNumber evidence="5">5.6.2.4</ecNumber>
    </recommendedName>
</protein>
<evidence type="ECO:0000256" key="1">
    <source>
        <dbReference type="ARBA" id="ARBA00005446"/>
    </source>
</evidence>
<comment type="caution">
    <text evidence="9">The sequence shown here is derived from an EMBL/GenBank/DDBJ whole genome shotgun (WGS) entry which is preliminary data.</text>
</comment>
<feature type="compositionally biased region" description="Polar residues" evidence="6">
    <location>
        <begin position="2381"/>
        <end position="2393"/>
    </location>
</feature>
<evidence type="ECO:0000259" key="8">
    <source>
        <dbReference type="PROSITE" id="PS51194"/>
    </source>
</evidence>
<evidence type="ECO:0000256" key="6">
    <source>
        <dbReference type="SAM" id="MobiDB-lite"/>
    </source>
</evidence>
<evidence type="ECO:0000256" key="3">
    <source>
        <dbReference type="ARBA" id="ARBA00022840"/>
    </source>
</evidence>
<dbReference type="SUPFAM" id="SSF52540">
    <property type="entry name" value="P-loop containing nucleoside triphosphate hydrolases"/>
    <property type="match status" value="1"/>
</dbReference>
<dbReference type="SMART" id="SM00490">
    <property type="entry name" value="HELICc"/>
    <property type="match status" value="1"/>
</dbReference>
<dbReference type="InterPro" id="IPR011545">
    <property type="entry name" value="DEAD/DEAH_box_helicase_dom"/>
</dbReference>
<dbReference type="PROSITE" id="PS51194">
    <property type="entry name" value="HELICASE_CTER"/>
    <property type="match status" value="1"/>
</dbReference>
<sequence>MKRARSNQSADVSQKKSKPGIQTCEICEKPLSAGLEKTHIKCARNTVSLAGIDGAEYSFYRQSDRTFHCTSCEFKHSDRPHFVAHVTSTHLNAQPEHSPSPVGQVSTPEESRSDTPEMGESEECKAFLERHGLTICGRLLVCIECKSVVDYTKVRKHFLSQHKELDTATNVQTVFNSAVLTAHPTLVAEPKHPEVPIERIPYLETRYAFMRCLSCNRCYQGPETYNQHNCLPGGKRGDTVMYDCQRYVANNRSPWFPIKKALSTPFDMRQATPYQIYLNSQRNLGDEAIDGSQIDEVRIRHQFLEKEGWIKHIRDTKLSRKVLMDFAKVTPRDPLLMKLGALIYSFLRRVQNSTPHNTLRRMIGIRPASEHEVSVQRHHFNVSDPTLKKYSRTMVGVLQLVRRSNDGEYPFQVHASISKLTDSLFAKLAGTVSDSTSANFELDDSSVLEGLVLDEDGEPVEDYSSPSDNDELLEDSGISPIEENLIKLLRLIYTTVPKTASEVTMHSPVMQYLLLSSVHPDGAWASTTSITQKIAGATFIGRVTFAHLITHLSKSQNITAHEAFDTFKDYLLERSDGIMPNLYLLHRGLASISSAEQSGTLLSSPSWDSNAVTIGEKNLHFHEIGSMIRRLEGDIERDLAKVLFDSETHLAPLDEQIYDEPRRTVPGYSFIDDQRNSWTRKPSMIEHVLQTPELLRRFGTEKFMIAIVLIYGEPARSTELVTTLLRNYPGGSIRNIYHTWGTLFLRGSYNKTSFFTGKDKVMARAPLPAISRHFRVVRPKMYHNSFYYLFCGLSRPITSVDLSKALTRSTLRDLGVPISPSLHRQIMAFITSRYRRTDEQLGHSQKMDRKHYGLDANIPGQLDHESLQTCLEISAIFHRLLSMDTELLKSIAAQQINVQDLIEELEAIRCPARASGTSGESNAHCATVPDPRTIANGVSQYLAPFLTQQIKEKVEHANASIVHLFAPDRISAESTHILPSTIVNVHPSLIRRLRQMIPGKPNIGFTSLHQAQATQLAIERERSFLLITPTGSGKTLPALLASKFYDGERTTVWILPLRSMRAQLRKSCVSQGLEVATYDFGLAPENAPRNLLVAIEKTEKQEFQDFLQSLCAVDKLARIVLDEAHLVLTHKSFRPVMDTLRWLGQKSIQTILLTATLPVHLVNRLFDEISLSAPLVLRTTTERANVSINVTVVDSDVSVEEEVISTYNRTRASHPDGQALIFSRSRRSAEEYGRRLRIPHVHAEMEMEEIEAVLSDFRSGAVPALSCTSFLGVGLDIPNVTHVIHAGLPYDLLSYSQEAGRAGRERNSLAWSHIIANRNSLAHQDDDEFGSRAMKEFVLDDSTCRRILPWTYLDGAALPCSMLSPTPHLCDVCEKDSHNILTESPEKPIVVLKALPKAPAPPVIPPLTSSSRSTLTIASRVSQIQTKGLPTLTHSILYRRVARFGKHFANHCAQCHLDGKNKGHLFSTCQYINQTEYQTWLRDIRRRLPRNTCFCCGLPKGIQYSKPDTTRVYLHEWTVDGQSECEYSTAFLAFVYLSHRDPLLRSIFTKPTYGFRPEEDTESWIVADPPPTDSDGTPPSNFILLLDHLSSANAVDSFARQTTTVSLASPPPSMFPSTTLPPGLCLYPVIYTVSSTALTVPQPIDNPSDFNPQSVVVPETPSSPRLLPSGSVGMTTSSSSGSRSTFPGIAARQSSPLITSTTATSLTFPSLVPETPCPVTGRTKRARDDDQLTKSNKIPRTAPHVDDFRIHDGVPLAYIFHLCEAMREGQVCGGCFGAGFECNHHNNVCDRNLANGLSDYKTFREEHMNGTRNWCFNCGLYMHTRLTHNMGSATIHPWKGGKNCSYSDGPLCAVYTAFGNPCFQKVLVANKGNEFSDFKTYTAWVKGKDGNTWNANQVNPTMWILNELGILYAREHLDAPHIPSHPIALTLPPLPSPPSDDTGEPDESAPLTDTAPDLEYLEDAPITAPTSSIYGEHPEEFVNTLHDALSKVAGDETLLDRVLSLQTHVANELANDPHLEAESEEYILKQRLIAHVHREMDKLQAALETISEEYEVDMESPPEPILDLEEWPRISKVPVPSQETGAQSLPRRENEGEEGQPQDEEDDDEVNPLDDLTPQEAKSLKLLRRATKVIKNIESHTIRYDTLLYKVISSSDRASTGAVDEAITQIFQRVIRTTEQRIHDFVKGHHFDMATFAESLKAYKEAEDEGDQIQRLVEMDKVLKQVHAGSEMTVYLRTIIDTIAQLKFAAWWNHHDGNGAAGWKGDYKARMTQGMTEAQRGKANREFSKATDCRNLCFRMYQRSDGKGSIYSNRELLAHIIKNYQTWIRDSALLNVIQENSPEFEGTPEDLIADHLQKSHEASTTFCTIILRLRSTYSSHVHQSTPSPLNSGLQPPPANKASSNTAATEGNTATTSAPPSSHGNVSNSSTGLRYSTPVRFFTTPSQDVCTHENGWEAPEEAASRAIDGLFVLISLASQRLCMV</sequence>
<name>A0A4Y7TD22_COPMI</name>
<evidence type="ECO:0000256" key="4">
    <source>
        <dbReference type="ARBA" id="ARBA00034617"/>
    </source>
</evidence>
<feature type="region of interest" description="Disordered" evidence="6">
    <location>
        <begin position="1929"/>
        <end position="1957"/>
    </location>
</feature>
<keyword evidence="10" id="KW-1185">Reference proteome</keyword>
<dbReference type="GO" id="GO:0009378">
    <property type="term" value="F:four-way junction helicase activity"/>
    <property type="evidence" value="ECO:0007669"/>
    <property type="project" value="TreeGrafter"/>
</dbReference>
<organism evidence="9 10">
    <name type="scientific">Coprinellus micaceus</name>
    <name type="common">Glistening ink-cap mushroom</name>
    <name type="synonym">Coprinus micaceus</name>
    <dbReference type="NCBI Taxonomy" id="71717"/>
    <lineage>
        <taxon>Eukaryota</taxon>
        <taxon>Fungi</taxon>
        <taxon>Dikarya</taxon>
        <taxon>Basidiomycota</taxon>
        <taxon>Agaricomycotina</taxon>
        <taxon>Agaricomycetes</taxon>
        <taxon>Agaricomycetidae</taxon>
        <taxon>Agaricales</taxon>
        <taxon>Agaricineae</taxon>
        <taxon>Psathyrellaceae</taxon>
        <taxon>Coprinellus</taxon>
    </lineage>
</organism>
<comment type="similarity">
    <text evidence="1">Belongs to the helicase family. RecQ subfamily.</text>
</comment>
<dbReference type="PROSITE" id="PS51192">
    <property type="entry name" value="HELICASE_ATP_BIND_1"/>
    <property type="match status" value="1"/>
</dbReference>
<dbReference type="SMART" id="SM00487">
    <property type="entry name" value="DEXDc"/>
    <property type="match status" value="1"/>
</dbReference>
<feature type="region of interest" description="Disordered" evidence="6">
    <location>
        <begin position="2381"/>
        <end position="2431"/>
    </location>
</feature>
<feature type="compositionally biased region" description="Acidic residues" evidence="6">
    <location>
        <begin position="2095"/>
        <end position="2112"/>
    </location>
</feature>
<dbReference type="InterPro" id="IPR001650">
    <property type="entry name" value="Helicase_C-like"/>
</dbReference>
<keyword evidence="3" id="KW-0067">ATP-binding</keyword>
<dbReference type="GO" id="GO:0003676">
    <property type="term" value="F:nucleic acid binding"/>
    <property type="evidence" value="ECO:0007669"/>
    <property type="project" value="InterPro"/>
</dbReference>
<feature type="compositionally biased region" description="Polar residues" evidence="6">
    <location>
        <begin position="2418"/>
        <end position="2431"/>
    </location>
</feature>
<evidence type="ECO:0000256" key="2">
    <source>
        <dbReference type="ARBA" id="ARBA00022741"/>
    </source>
</evidence>
<dbReference type="InterPro" id="IPR027417">
    <property type="entry name" value="P-loop_NTPase"/>
</dbReference>
<feature type="region of interest" description="Disordered" evidence="6">
    <location>
        <begin position="1655"/>
        <end position="1688"/>
    </location>
</feature>
<dbReference type="Gene3D" id="3.40.50.300">
    <property type="entry name" value="P-loop containing nucleotide triphosphate hydrolases"/>
    <property type="match status" value="2"/>
</dbReference>
<reference evidence="9 10" key="1">
    <citation type="journal article" date="2019" name="Nat. Ecol. Evol.">
        <title>Megaphylogeny resolves global patterns of mushroom evolution.</title>
        <authorList>
            <person name="Varga T."/>
            <person name="Krizsan K."/>
            <person name="Foldi C."/>
            <person name="Dima B."/>
            <person name="Sanchez-Garcia M."/>
            <person name="Sanchez-Ramirez S."/>
            <person name="Szollosi G.J."/>
            <person name="Szarkandi J.G."/>
            <person name="Papp V."/>
            <person name="Albert L."/>
            <person name="Andreopoulos W."/>
            <person name="Angelini C."/>
            <person name="Antonin V."/>
            <person name="Barry K.W."/>
            <person name="Bougher N.L."/>
            <person name="Buchanan P."/>
            <person name="Buyck B."/>
            <person name="Bense V."/>
            <person name="Catcheside P."/>
            <person name="Chovatia M."/>
            <person name="Cooper J."/>
            <person name="Damon W."/>
            <person name="Desjardin D."/>
            <person name="Finy P."/>
            <person name="Geml J."/>
            <person name="Haridas S."/>
            <person name="Hughes K."/>
            <person name="Justo A."/>
            <person name="Karasinski D."/>
            <person name="Kautmanova I."/>
            <person name="Kiss B."/>
            <person name="Kocsube S."/>
            <person name="Kotiranta H."/>
            <person name="LaButti K.M."/>
            <person name="Lechner B.E."/>
            <person name="Liimatainen K."/>
            <person name="Lipzen A."/>
            <person name="Lukacs Z."/>
            <person name="Mihaltcheva S."/>
            <person name="Morgado L.N."/>
            <person name="Niskanen T."/>
            <person name="Noordeloos M.E."/>
            <person name="Ohm R.A."/>
            <person name="Ortiz-Santana B."/>
            <person name="Ovrebo C."/>
            <person name="Racz N."/>
            <person name="Riley R."/>
            <person name="Savchenko A."/>
            <person name="Shiryaev A."/>
            <person name="Soop K."/>
            <person name="Spirin V."/>
            <person name="Szebenyi C."/>
            <person name="Tomsovsky M."/>
            <person name="Tulloss R.E."/>
            <person name="Uehling J."/>
            <person name="Grigoriev I.V."/>
            <person name="Vagvolgyi C."/>
            <person name="Papp T."/>
            <person name="Martin F.M."/>
            <person name="Miettinen O."/>
            <person name="Hibbett D.S."/>
            <person name="Nagy L.G."/>
        </authorList>
    </citation>
    <scope>NUCLEOTIDE SEQUENCE [LARGE SCALE GENOMIC DNA]</scope>
    <source>
        <strain evidence="9 10">FP101781</strain>
    </source>
</reference>
<dbReference type="PANTHER" id="PTHR13710:SF154">
    <property type="entry name" value="RECQ HELICASE, PUTATIVE (AFU_ORTHOLOGUE AFUA_6G14720)-RELATED"/>
    <property type="match status" value="1"/>
</dbReference>
<feature type="compositionally biased region" description="Low complexity" evidence="6">
    <location>
        <begin position="2401"/>
        <end position="2417"/>
    </location>
</feature>
<dbReference type="Pfam" id="PF00270">
    <property type="entry name" value="DEAD"/>
    <property type="match status" value="1"/>
</dbReference>
<gene>
    <name evidence="9" type="ORF">FA13DRAFT_1709123</name>
</gene>
<dbReference type="EC" id="5.6.2.4" evidence="5"/>
<dbReference type="EMBL" id="QPFP01000016">
    <property type="protein sequence ID" value="TEB32040.1"/>
    <property type="molecule type" value="Genomic_DNA"/>
</dbReference>
<dbReference type="PANTHER" id="PTHR13710">
    <property type="entry name" value="DNA HELICASE RECQ FAMILY MEMBER"/>
    <property type="match status" value="1"/>
</dbReference>
<feature type="compositionally biased region" description="Polar residues" evidence="6">
    <location>
        <begin position="90"/>
        <end position="108"/>
    </location>
</feature>
<dbReference type="GO" id="GO:0005524">
    <property type="term" value="F:ATP binding"/>
    <property type="evidence" value="ECO:0007669"/>
    <property type="project" value="UniProtKB-KW"/>
</dbReference>
<evidence type="ECO:0000313" key="9">
    <source>
        <dbReference type="EMBL" id="TEB32040.1"/>
    </source>
</evidence>
<proteinExistence type="inferred from homology"/>
<feature type="region of interest" description="Disordered" evidence="6">
    <location>
        <begin position="2070"/>
        <end position="2115"/>
    </location>
</feature>
<dbReference type="Proteomes" id="UP000298030">
    <property type="component" value="Unassembled WGS sequence"/>
</dbReference>
<feature type="domain" description="Helicase ATP-binding" evidence="7">
    <location>
        <begin position="1015"/>
        <end position="1175"/>
    </location>
</feature>
<dbReference type="GO" id="GO:0043138">
    <property type="term" value="F:3'-5' DNA helicase activity"/>
    <property type="evidence" value="ECO:0007669"/>
    <property type="project" value="UniProtKB-EC"/>
</dbReference>
<accession>A0A4Y7TD22</accession>
<feature type="region of interest" description="Disordered" evidence="6">
    <location>
        <begin position="90"/>
        <end position="121"/>
    </location>
</feature>
<dbReference type="InterPro" id="IPR014001">
    <property type="entry name" value="Helicase_ATP-bd"/>
</dbReference>
<dbReference type="GO" id="GO:0005694">
    <property type="term" value="C:chromosome"/>
    <property type="evidence" value="ECO:0007669"/>
    <property type="project" value="TreeGrafter"/>
</dbReference>
<evidence type="ECO:0000313" key="10">
    <source>
        <dbReference type="Proteomes" id="UP000298030"/>
    </source>
</evidence>
<dbReference type="Pfam" id="PF00271">
    <property type="entry name" value="Helicase_C"/>
    <property type="match status" value="1"/>
</dbReference>
<evidence type="ECO:0000259" key="7">
    <source>
        <dbReference type="PROSITE" id="PS51192"/>
    </source>
</evidence>
<keyword evidence="2" id="KW-0547">Nucleotide-binding</keyword>